<evidence type="ECO:0000313" key="9">
    <source>
        <dbReference type="EMBL" id="CAL5141581.1"/>
    </source>
</evidence>
<evidence type="ECO:0000259" key="7">
    <source>
        <dbReference type="PROSITE" id="PS50023"/>
    </source>
</evidence>
<feature type="region of interest" description="Disordered" evidence="5">
    <location>
        <begin position="817"/>
        <end position="1085"/>
    </location>
</feature>
<feature type="compositionally biased region" description="Polar residues" evidence="5">
    <location>
        <begin position="708"/>
        <end position="723"/>
    </location>
</feature>
<feature type="domain" description="Calponin-homology (CH)" evidence="6">
    <location>
        <begin position="20"/>
        <end position="142"/>
    </location>
</feature>
<dbReference type="SMART" id="SM00228">
    <property type="entry name" value="PDZ"/>
    <property type="match status" value="1"/>
</dbReference>
<dbReference type="GO" id="GO:0030155">
    <property type="term" value="P:regulation of cell adhesion"/>
    <property type="evidence" value="ECO:0007669"/>
    <property type="project" value="InterPro"/>
</dbReference>
<accession>A0AAV2TWZ3</accession>
<dbReference type="PANTHER" id="PTHR46767:SF1">
    <property type="entry name" value="LIM DOMAIN ONLY PROTEIN 7"/>
    <property type="match status" value="1"/>
</dbReference>
<protein>
    <recommendedName>
        <fullName evidence="11">LIM and calponin homology domains-containing protein 1</fullName>
    </recommendedName>
</protein>
<dbReference type="GO" id="GO:0046872">
    <property type="term" value="F:metal ion binding"/>
    <property type="evidence" value="ECO:0007669"/>
    <property type="project" value="UniProtKB-KW"/>
</dbReference>
<dbReference type="GO" id="GO:0023051">
    <property type="term" value="P:regulation of signaling"/>
    <property type="evidence" value="ECO:0007669"/>
    <property type="project" value="InterPro"/>
</dbReference>
<dbReference type="Proteomes" id="UP001497525">
    <property type="component" value="Unassembled WGS sequence"/>
</dbReference>
<feature type="domain" description="LIM zinc-binding" evidence="7">
    <location>
        <begin position="1090"/>
        <end position="1156"/>
    </location>
</feature>
<keyword evidence="2 4" id="KW-0862">Zinc</keyword>
<dbReference type="SMART" id="SM00033">
    <property type="entry name" value="CH"/>
    <property type="match status" value="1"/>
</dbReference>
<dbReference type="Pfam" id="PF00595">
    <property type="entry name" value="PDZ"/>
    <property type="match status" value="1"/>
</dbReference>
<evidence type="ECO:0000259" key="6">
    <source>
        <dbReference type="PROSITE" id="PS50021"/>
    </source>
</evidence>
<dbReference type="InterPro" id="IPR036034">
    <property type="entry name" value="PDZ_sf"/>
</dbReference>
<gene>
    <name evidence="9" type="ORF">CDAUBV1_LOCUS16864</name>
</gene>
<dbReference type="Gene3D" id="2.30.42.10">
    <property type="match status" value="1"/>
</dbReference>
<dbReference type="InterPro" id="IPR001715">
    <property type="entry name" value="CH_dom"/>
</dbReference>
<feature type="region of interest" description="Disordered" evidence="5">
    <location>
        <begin position="701"/>
        <end position="726"/>
    </location>
</feature>
<evidence type="ECO:0000256" key="2">
    <source>
        <dbReference type="ARBA" id="ARBA00022833"/>
    </source>
</evidence>
<feature type="compositionally biased region" description="Low complexity" evidence="5">
    <location>
        <begin position="938"/>
        <end position="956"/>
    </location>
</feature>
<feature type="domain" description="PDZ" evidence="8">
    <location>
        <begin position="488"/>
        <end position="580"/>
    </location>
</feature>
<feature type="compositionally biased region" description="Acidic residues" evidence="5">
    <location>
        <begin position="1031"/>
        <end position="1041"/>
    </location>
</feature>
<dbReference type="AlphaFoldDB" id="A0AAV2TWZ3"/>
<sequence>MVEPRSPDSFATPSAYERARPAFRACIDWIEDVLQTELDYRGSIRSPLASGELLCKLLNAIFPNAVKRINRCPSRAAANDNLSLFLRGCEEKCGIFKSRLFTVNDFEDILGREHETNPTDDISVKRSERVAITLFWLAKFSEQAPNACSVAKLNYTAFSGILPKTVIFGSHGWGDAEDSLRRRSSLSTRPPSIIASVDKISDSGVSSDSAFMGNNGSTSVPAPNASVQLRENRGRRNPMDMHFSDGFITEQSNNNTIEEDEWQADLDDWREKRRRASRLQATKMFSFQEQQLEEEKKHQEAIRDRMRQLKTQRSLGPYVPSVDLTESVPITNPGMALLTGGSFDFSDIPDADDQSPTPAHLPGRMAPTGSTATSKEASTSRAEEENKQEKGKEGSGSDNPPSPAVNGVDKKIITPSAQLPSPKTDTVDNARTNSSVSNKQPPCIIRNTVQVVSSSPTGDTKLEQNVSSEVQLTENDRGSSSHGYRCVNLRLIRRTGATEATWGLTVKAEGPSNTAPFTVERIKPGSSADICDVLKGDVLVSLNGIDLSSTQNVTLERLEAMMDDLASNAKAVPVRVLRKRDQSDDLTDTELGDDNSEESLDINDQSAAEKDSKEQMGKQEPPEPSSLANQFQTSTSSAVEKVGAISKGTPPVPVNTSLSQTVQSENACEVVMHPSYTPLSSTLERLPTSPPQIVNGAAESRFSAAGTHRTSTNSSRPSAQLQTGPKLRDSLSAQAFGTSEVGAHSLNSPSQLEDSANLKASATQSIRRVEVSKTEPTYVALPGIAAPEAFHHRDYEVTVIVPVEQCSKPTPVLGEFHTTKSVRSSKHTNSNVPLKPISPLPPPPPAPLLQPSPASQLLPPNSNLFEMYTSISSDSEEEQPPANKPISGSPLSSLPNSSQYSGLPSPPASLILSGGSSPKLNQDSTTPNVSCVKNRQYPPTVTRSSPSPIRPTSPVIHSRNSKHRIWSASGDPRSTHERYGTQSRRLSLRSEKRVEEGNFPGAPPPAPSSPILLPSLAKWNQPGQTKSPASSDEEVVIDDMDDTKAPIVYTRRPESQRRRYAPPTPVKVERTDAPPQPPRVPFDRRINPKHKCTACNRELGTGDLMIIGSMSLYYHLACFVCARCGIPLSDGLSNADVRIRMGLLYCNDCYPSKGSTNKTVAQGGDFNKSKKNTPNSRGSLSRNTPSTNFPERRQRLHNQCAQPGGASPAFGSGANPRYIH</sequence>
<dbReference type="SUPFAM" id="SSF50156">
    <property type="entry name" value="PDZ domain-like"/>
    <property type="match status" value="1"/>
</dbReference>
<evidence type="ECO:0000256" key="3">
    <source>
        <dbReference type="ARBA" id="ARBA00023038"/>
    </source>
</evidence>
<evidence type="ECO:0000313" key="10">
    <source>
        <dbReference type="Proteomes" id="UP001497525"/>
    </source>
</evidence>
<feature type="compositionally biased region" description="Polar residues" evidence="5">
    <location>
        <begin position="819"/>
        <end position="832"/>
    </location>
</feature>
<feature type="compositionally biased region" description="Acidic residues" evidence="5">
    <location>
        <begin position="584"/>
        <end position="601"/>
    </location>
</feature>
<dbReference type="PROSITE" id="PS50021">
    <property type="entry name" value="CH"/>
    <property type="match status" value="1"/>
</dbReference>
<evidence type="ECO:0008006" key="11">
    <source>
        <dbReference type="Google" id="ProtNLM"/>
    </source>
</evidence>
<dbReference type="InterPro" id="IPR001781">
    <property type="entry name" value="Znf_LIM"/>
</dbReference>
<feature type="compositionally biased region" description="Basic and acidic residues" evidence="5">
    <location>
        <begin position="607"/>
        <end position="621"/>
    </location>
</feature>
<evidence type="ECO:0000256" key="1">
    <source>
        <dbReference type="ARBA" id="ARBA00022723"/>
    </source>
</evidence>
<dbReference type="Pfam" id="PF00412">
    <property type="entry name" value="LIM"/>
    <property type="match status" value="1"/>
</dbReference>
<reference evidence="9" key="1">
    <citation type="submission" date="2024-06" db="EMBL/GenBank/DDBJ databases">
        <authorList>
            <person name="Liu X."/>
            <person name="Lenzi L."/>
            <person name="Haldenby T S."/>
            <person name="Uol C."/>
        </authorList>
    </citation>
    <scope>NUCLEOTIDE SEQUENCE</scope>
</reference>
<dbReference type="PROSITE" id="PS00478">
    <property type="entry name" value="LIM_DOMAIN_1"/>
    <property type="match status" value="1"/>
</dbReference>
<feature type="region of interest" description="Disordered" evidence="5">
    <location>
        <begin position="1157"/>
        <end position="1220"/>
    </location>
</feature>
<feature type="compositionally biased region" description="Polar residues" evidence="5">
    <location>
        <begin position="415"/>
        <end position="440"/>
    </location>
</feature>
<feature type="compositionally biased region" description="Low complexity" evidence="5">
    <location>
        <begin position="1201"/>
        <end position="1214"/>
    </location>
</feature>
<feature type="compositionally biased region" description="Polar residues" evidence="5">
    <location>
        <begin position="368"/>
        <end position="380"/>
    </location>
</feature>
<dbReference type="InterPro" id="IPR001478">
    <property type="entry name" value="PDZ"/>
</dbReference>
<feature type="compositionally biased region" description="Polar residues" evidence="5">
    <location>
        <begin position="1021"/>
        <end position="1030"/>
    </location>
</feature>
<evidence type="ECO:0000256" key="4">
    <source>
        <dbReference type="PROSITE-ProRule" id="PRU00125"/>
    </source>
</evidence>
<feature type="compositionally biased region" description="Basic and acidic residues" evidence="5">
    <location>
        <begin position="381"/>
        <end position="395"/>
    </location>
</feature>
<proteinExistence type="predicted"/>
<organism evidence="9 10">
    <name type="scientific">Calicophoron daubneyi</name>
    <name type="common">Rumen fluke</name>
    <name type="synonym">Paramphistomum daubneyi</name>
    <dbReference type="NCBI Taxonomy" id="300641"/>
    <lineage>
        <taxon>Eukaryota</taxon>
        <taxon>Metazoa</taxon>
        <taxon>Spiralia</taxon>
        <taxon>Lophotrochozoa</taxon>
        <taxon>Platyhelminthes</taxon>
        <taxon>Trematoda</taxon>
        <taxon>Digenea</taxon>
        <taxon>Plagiorchiida</taxon>
        <taxon>Pronocephalata</taxon>
        <taxon>Paramphistomoidea</taxon>
        <taxon>Paramphistomidae</taxon>
        <taxon>Calicophoron</taxon>
    </lineage>
</organism>
<dbReference type="Gene3D" id="2.10.110.10">
    <property type="entry name" value="Cysteine Rich Protein"/>
    <property type="match status" value="1"/>
</dbReference>
<keyword evidence="1 4" id="KW-0479">Metal-binding</keyword>
<dbReference type="PROSITE" id="PS50023">
    <property type="entry name" value="LIM_DOMAIN_2"/>
    <property type="match status" value="1"/>
</dbReference>
<feature type="compositionally biased region" description="Low complexity" evidence="5">
    <location>
        <begin position="851"/>
        <end position="864"/>
    </location>
</feature>
<dbReference type="PROSITE" id="PS50106">
    <property type="entry name" value="PDZ"/>
    <property type="match status" value="1"/>
</dbReference>
<feature type="region of interest" description="Disordered" evidence="5">
    <location>
        <begin position="581"/>
        <end position="657"/>
    </location>
</feature>
<evidence type="ECO:0000259" key="8">
    <source>
        <dbReference type="PROSITE" id="PS50106"/>
    </source>
</evidence>
<dbReference type="InterPro" id="IPR036872">
    <property type="entry name" value="CH_dom_sf"/>
</dbReference>
<dbReference type="PANTHER" id="PTHR46767">
    <property type="entry name" value="LIM DOMAIN ONLY PROTEIN 7"/>
    <property type="match status" value="1"/>
</dbReference>
<feature type="compositionally biased region" description="Polar residues" evidence="5">
    <location>
        <begin position="1172"/>
        <end position="1189"/>
    </location>
</feature>
<evidence type="ECO:0000256" key="5">
    <source>
        <dbReference type="SAM" id="MobiDB-lite"/>
    </source>
</evidence>
<comment type="caution">
    <text evidence="9">The sequence shown here is derived from an EMBL/GenBank/DDBJ whole genome shotgun (WGS) entry which is preliminary data.</text>
</comment>
<feature type="compositionally biased region" description="Polar residues" evidence="5">
    <location>
        <begin position="626"/>
        <end position="638"/>
    </location>
</feature>
<feature type="compositionally biased region" description="Pro residues" evidence="5">
    <location>
        <begin position="836"/>
        <end position="850"/>
    </location>
</feature>
<dbReference type="SMART" id="SM00132">
    <property type="entry name" value="LIM"/>
    <property type="match status" value="1"/>
</dbReference>
<dbReference type="EMBL" id="CAXLJL010000900">
    <property type="protein sequence ID" value="CAL5141581.1"/>
    <property type="molecule type" value="Genomic_DNA"/>
</dbReference>
<dbReference type="Gene3D" id="1.10.418.10">
    <property type="entry name" value="Calponin-like domain"/>
    <property type="match status" value="1"/>
</dbReference>
<keyword evidence="3 4" id="KW-0440">LIM domain</keyword>
<name>A0AAV2TWZ3_CALDB</name>
<feature type="compositionally biased region" description="Polar residues" evidence="5">
    <location>
        <begin position="914"/>
        <end position="933"/>
    </location>
</feature>
<dbReference type="Pfam" id="PF00307">
    <property type="entry name" value="CH"/>
    <property type="match status" value="1"/>
</dbReference>
<feature type="compositionally biased region" description="Low complexity" evidence="5">
    <location>
        <begin position="885"/>
        <end position="903"/>
    </location>
</feature>
<dbReference type="InterPro" id="IPR029978">
    <property type="entry name" value="LMO-7"/>
</dbReference>
<feature type="region of interest" description="Disordered" evidence="5">
    <location>
        <begin position="346"/>
        <end position="441"/>
    </location>
</feature>
<dbReference type="CDD" id="cd08368">
    <property type="entry name" value="LIM"/>
    <property type="match status" value="1"/>
</dbReference>
<dbReference type="SUPFAM" id="SSF47576">
    <property type="entry name" value="Calponin-homology domain, CH-domain"/>
    <property type="match status" value="1"/>
</dbReference>